<evidence type="ECO:0000313" key="3">
    <source>
        <dbReference type="Proteomes" id="UP000287033"/>
    </source>
</evidence>
<keyword evidence="3" id="KW-1185">Reference proteome</keyword>
<evidence type="ECO:0000313" key="2">
    <source>
        <dbReference type="EMBL" id="GCC29187.1"/>
    </source>
</evidence>
<dbReference type="EMBL" id="BEZZ01000238">
    <property type="protein sequence ID" value="GCC29187.1"/>
    <property type="molecule type" value="Genomic_DNA"/>
</dbReference>
<feature type="region of interest" description="Disordered" evidence="1">
    <location>
        <begin position="1"/>
        <end position="29"/>
    </location>
</feature>
<name>A0A401SFK4_CHIPU</name>
<gene>
    <name evidence="2" type="ORF">chiPu_0007624</name>
</gene>
<proteinExistence type="predicted"/>
<reference evidence="2 3" key="1">
    <citation type="journal article" date="2018" name="Nat. Ecol. Evol.">
        <title>Shark genomes provide insights into elasmobranch evolution and the origin of vertebrates.</title>
        <authorList>
            <person name="Hara Y"/>
            <person name="Yamaguchi K"/>
            <person name="Onimaru K"/>
            <person name="Kadota M"/>
            <person name="Koyanagi M"/>
            <person name="Keeley SD"/>
            <person name="Tatsumi K"/>
            <person name="Tanaka K"/>
            <person name="Motone F"/>
            <person name="Kageyama Y"/>
            <person name="Nozu R"/>
            <person name="Adachi N"/>
            <person name="Nishimura O"/>
            <person name="Nakagawa R"/>
            <person name="Tanegashima C"/>
            <person name="Kiyatake I"/>
            <person name="Matsumoto R"/>
            <person name="Murakumo K"/>
            <person name="Nishida K"/>
            <person name="Terakita A"/>
            <person name="Kuratani S"/>
            <person name="Sato K"/>
            <person name="Hyodo S Kuraku.S."/>
        </authorList>
    </citation>
    <scope>NUCLEOTIDE SEQUENCE [LARGE SCALE GENOMIC DNA]</scope>
</reference>
<accession>A0A401SFK4</accession>
<sequence>MVRERGLLQSKSIPVETVPPKPLPSGIVRGFREPDQLLTGRKGAQWTHLLLSPQERNSNRSPGALESAGQDAVRSAGEDPGEGGQEDGAVQSGCAAFNEEGLSRDIYLNSKVVLSVSLHPELMAD</sequence>
<protein>
    <submittedName>
        <fullName evidence="2">Uncharacterized protein</fullName>
    </submittedName>
</protein>
<dbReference type="AlphaFoldDB" id="A0A401SFK4"/>
<evidence type="ECO:0000256" key="1">
    <source>
        <dbReference type="SAM" id="MobiDB-lite"/>
    </source>
</evidence>
<dbReference type="Proteomes" id="UP000287033">
    <property type="component" value="Unassembled WGS sequence"/>
</dbReference>
<organism evidence="2 3">
    <name type="scientific">Chiloscyllium punctatum</name>
    <name type="common">Brownbanded bambooshark</name>
    <name type="synonym">Hemiscyllium punctatum</name>
    <dbReference type="NCBI Taxonomy" id="137246"/>
    <lineage>
        <taxon>Eukaryota</taxon>
        <taxon>Metazoa</taxon>
        <taxon>Chordata</taxon>
        <taxon>Craniata</taxon>
        <taxon>Vertebrata</taxon>
        <taxon>Chondrichthyes</taxon>
        <taxon>Elasmobranchii</taxon>
        <taxon>Galeomorphii</taxon>
        <taxon>Galeoidea</taxon>
        <taxon>Orectolobiformes</taxon>
        <taxon>Hemiscylliidae</taxon>
        <taxon>Chiloscyllium</taxon>
    </lineage>
</organism>
<feature type="region of interest" description="Disordered" evidence="1">
    <location>
        <begin position="50"/>
        <end position="94"/>
    </location>
</feature>
<comment type="caution">
    <text evidence="2">The sequence shown here is derived from an EMBL/GenBank/DDBJ whole genome shotgun (WGS) entry which is preliminary data.</text>
</comment>